<dbReference type="Pfam" id="PF17846">
    <property type="entry name" value="XRN_M"/>
    <property type="match status" value="1"/>
</dbReference>
<dbReference type="Proteomes" id="UP000026961">
    <property type="component" value="Chromosome 11"/>
</dbReference>
<feature type="region of interest" description="Disordered" evidence="7">
    <location>
        <begin position="754"/>
        <end position="791"/>
    </location>
</feature>
<organism evidence="10">
    <name type="scientific">Oryza glumipatula</name>
    <dbReference type="NCBI Taxonomy" id="40148"/>
    <lineage>
        <taxon>Eukaryota</taxon>
        <taxon>Viridiplantae</taxon>
        <taxon>Streptophyta</taxon>
        <taxon>Embryophyta</taxon>
        <taxon>Tracheophyta</taxon>
        <taxon>Spermatophyta</taxon>
        <taxon>Magnoliopsida</taxon>
        <taxon>Liliopsida</taxon>
        <taxon>Poales</taxon>
        <taxon>Poaceae</taxon>
        <taxon>BOP clade</taxon>
        <taxon>Oryzoideae</taxon>
        <taxon>Oryzeae</taxon>
        <taxon>Oryzinae</taxon>
        <taxon>Oryza</taxon>
    </lineage>
</organism>
<feature type="compositionally biased region" description="Low complexity" evidence="7">
    <location>
        <begin position="803"/>
        <end position="818"/>
    </location>
</feature>
<keyword evidence="4 6" id="KW-0378">Hydrolase</keyword>
<comment type="function">
    <text evidence="6">Possesses 5'-&gt;3' exoribonuclease activity. Acts as an endogenous post-transcriptional gene silencing (PTGS) suppressor.</text>
</comment>
<keyword evidence="2 6" id="KW-0507">mRNA processing</keyword>
<dbReference type="GO" id="GO:0000956">
    <property type="term" value="P:nuclear-transcribed mRNA catabolic process"/>
    <property type="evidence" value="ECO:0007669"/>
    <property type="project" value="TreeGrafter"/>
</dbReference>
<dbReference type="GO" id="GO:0006397">
    <property type="term" value="P:mRNA processing"/>
    <property type="evidence" value="ECO:0007669"/>
    <property type="project" value="UniProtKB-UniRule"/>
</dbReference>
<dbReference type="InterPro" id="IPR004859">
    <property type="entry name" value="Xrn1_N"/>
</dbReference>
<name>A0A0E0BFJ5_9ORYZ</name>
<dbReference type="InterPro" id="IPR017151">
    <property type="entry name" value="Xrn2/3/4"/>
</dbReference>
<dbReference type="PANTHER" id="PTHR12341:SF62">
    <property type="entry name" value="5'-3' EXORIBONUCLEASE 3-LIKE"/>
    <property type="match status" value="1"/>
</dbReference>
<feature type="compositionally biased region" description="Low complexity" evidence="7">
    <location>
        <begin position="879"/>
        <end position="894"/>
    </location>
</feature>
<dbReference type="eggNOG" id="KOG2044">
    <property type="taxonomic scope" value="Eukaryota"/>
</dbReference>
<evidence type="ECO:0000259" key="9">
    <source>
        <dbReference type="Pfam" id="PF17846"/>
    </source>
</evidence>
<keyword evidence="3 6" id="KW-0540">Nuclease</keyword>
<evidence type="ECO:0000256" key="7">
    <source>
        <dbReference type="SAM" id="MobiDB-lite"/>
    </source>
</evidence>
<dbReference type="Gramene" id="OGLUM11G03370.1">
    <property type="protein sequence ID" value="OGLUM11G03370.1"/>
    <property type="gene ID" value="OGLUM11G03370"/>
</dbReference>
<reference evidence="10" key="1">
    <citation type="submission" date="2015-04" db="UniProtKB">
        <authorList>
            <consortium name="EnsemblPlants"/>
        </authorList>
    </citation>
    <scope>IDENTIFICATION</scope>
</reference>
<evidence type="ECO:0000256" key="1">
    <source>
        <dbReference type="ARBA" id="ARBA00006994"/>
    </source>
</evidence>
<dbReference type="EnsemblPlants" id="OGLUM11G03370.1">
    <property type="protein sequence ID" value="OGLUM11G03370.1"/>
    <property type="gene ID" value="OGLUM11G03370"/>
</dbReference>
<dbReference type="InterPro" id="IPR027073">
    <property type="entry name" value="5_3_exoribonuclease"/>
</dbReference>
<feature type="domain" description="Xrn1 N-terminal" evidence="8">
    <location>
        <begin position="1"/>
        <end position="255"/>
    </location>
</feature>
<dbReference type="GO" id="GO:0003723">
    <property type="term" value="F:RNA binding"/>
    <property type="evidence" value="ECO:0007669"/>
    <property type="project" value="TreeGrafter"/>
</dbReference>
<evidence type="ECO:0000313" key="11">
    <source>
        <dbReference type="Proteomes" id="UP000026961"/>
    </source>
</evidence>
<feature type="domain" description="Xrn1 helical" evidence="9">
    <location>
        <begin position="329"/>
        <end position="561"/>
    </location>
</feature>
<dbReference type="AlphaFoldDB" id="A0A0E0BFJ5"/>
<evidence type="ECO:0000313" key="10">
    <source>
        <dbReference type="EnsemblPlants" id="OGLUM11G03370.1"/>
    </source>
</evidence>
<evidence type="ECO:0000256" key="2">
    <source>
        <dbReference type="ARBA" id="ARBA00022664"/>
    </source>
</evidence>
<keyword evidence="5 6" id="KW-0269">Exonuclease</keyword>
<dbReference type="Pfam" id="PF03159">
    <property type="entry name" value="XRN_N"/>
    <property type="match status" value="1"/>
</dbReference>
<protein>
    <recommendedName>
        <fullName evidence="6">5'-3' exoribonuclease</fullName>
        <ecNumber evidence="6">3.1.13.-</ecNumber>
    </recommendedName>
</protein>
<dbReference type="InterPro" id="IPR041412">
    <property type="entry name" value="Xrn1_helical"/>
</dbReference>
<dbReference type="CDD" id="cd18673">
    <property type="entry name" value="PIN_XRN1-2-like"/>
    <property type="match status" value="1"/>
</dbReference>
<sequence>MGVPSFYRWLVGKYPAIVSPANDDDDDVGSSSNGAAAPPVYHNLYLDMNGIIHPCFHPQDQECPPSPVPTTVEEVFHSMFDYMDRLIRIVRPTSLLYLAVDGVAPRAKMNQQRARRFKSAMAAKQADVEENILRDRFRAEGKKVLPRETSSSSEVSDPNVITPGTEFMDKLSDALKYYIRARLNSDPLWKDINVILSDANVPGEGEHKIMSFIRAQHGREGYDPNTRHCLYGLDADLIMLALASHEVHFSILREEVLHQNNQENTIPITPKTFTSQEAAKFKCRAWFPRITEARPEGKLPKKPYQFLNIWVLREYLELDMKIPNPVKTLDIERMIDDFVFICFLTGNDFIPHIPSLEIHEGAIDLLIEVYKTSFNKMGGYIVDTDKVKDKHAAYLKVSRLEKFFHELSLYEEKIFLKRCQLRENFQRKKERQAAENAWNERNSENVEENLDDQCVMVKSSQADGQVSDEQDITMNTLELRKNLKDILHNKQDLIKTGACKHDKIKLGSPGWKSRFFKEKFGAETKDEIAKLQNEMVQKYLEGLGWVLCYYFADVPSWSCSFALPGCYSKLMDCDESAIQAFYPSELDIDTDGKHYLWQGIAKLPFIEDKLLLSVTKTAEKDLAVHELRRNTVRQDKIFLRNSNALAKNEAFAQTSDCSLQKLPIDPATSEIGGWLSSDDDDFSNGFCGSPIENDLSISAKFFNPEAVKPATRLLQNVTVPYKTVTEADICARPLWHTHPYPKHPALSMHNVQQQRLQSSRPETPCWKPSTPPPPRREEIRSAGTGWLGRGRGGNIPVAVAASPAVAGETRQSWSSSRYGRGRGSGATAVGHGQMTTTRHQWSGGGGYGRSSGVDNGGGRGSYNLRPGGGGGGGGGGGYQWQQQQQTAWRPVGSPWGRGGGGGDGGNGLPRGR</sequence>
<feature type="region of interest" description="Disordered" evidence="7">
    <location>
        <begin position="803"/>
        <end position="912"/>
    </location>
</feature>
<feature type="compositionally biased region" description="Gly residues" evidence="7">
    <location>
        <begin position="842"/>
        <end position="878"/>
    </location>
</feature>
<evidence type="ECO:0000259" key="8">
    <source>
        <dbReference type="Pfam" id="PF03159"/>
    </source>
</evidence>
<feature type="compositionally biased region" description="Gly residues" evidence="7">
    <location>
        <begin position="895"/>
        <end position="912"/>
    </location>
</feature>
<dbReference type="GO" id="GO:0005634">
    <property type="term" value="C:nucleus"/>
    <property type="evidence" value="ECO:0007669"/>
    <property type="project" value="InterPro"/>
</dbReference>
<dbReference type="HOGENOM" id="CLU_006038_1_0_1"/>
<dbReference type="PANTHER" id="PTHR12341">
    <property type="entry name" value="5'-&gt;3' EXORIBONUCLEASE"/>
    <property type="match status" value="1"/>
</dbReference>
<evidence type="ECO:0000256" key="3">
    <source>
        <dbReference type="ARBA" id="ARBA00022722"/>
    </source>
</evidence>
<evidence type="ECO:0000256" key="4">
    <source>
        <dbReference type="ARBA" id="ARBA00022801"/>
    </source>
</evidence>
<dbReference type="STRING" id="40148.A0A0E0BFJ5"/>
<evidence type="ECO:0000256" key="6">
    <source>
        <dbReference type="PIRNR" id="PIRNR037239"/>
    </source>
</evidence>
<dbReference type="Gene3D" id="1.25.40.1050">
    <property type="match status" value="1"/>
</dbReference>
<dbReference type="PIRSF" id="PIRSF037239">
    <property type="entry name" value="Exonuclease_Xrn2"/>
    <property type="match status" value="1"/>
</dbReference>
<keyword evidence="11" id="KW-1185">Reference proteome</keyword>
<accession>A0A0E0BFJ5</accession>
<proteinExistence type="inferred from homology"/>
<dbReference type="EC" id="3.1.13.-" evidence="6"/>
<comment type="similarity">
    <text evidence="1 6">Belongs to the 5'-3' exonuclease family. XRN2/RAT1 subfamily.</text>
</comment>
<dbReference type="GO" id="GO:0004534">
    <property type="term" value="F:5'-3' RNA exonuclease activity"/>
    <property type="evidence" value="ECO:0007669"/>
    <property type="project" value="UniProtKB-UniRule"/>
</dbReference>
<dbReference type="Gene3D" id="3.40.50.12390">
    <property type="match status" value="2"/>
</dbReference>
<evidence type="ECO:0000256" key="5">
    <source>
        <dbReference type="ARBA" id="ARBA00022839"/>
    </source>
</evidence>
<reference evidence="10" key="2">
    <citation type="submission" date="2018-05" db="EMBL/GenBank/DDBJ databases">
        <title>OgluRS3 (Oryza glumaepatula Reference Sequence Version 3).</title>
        <authorList>
            <person name="Zhang J."/>
            <person name="Kudrna D."/>
            <person name="Lee S."/>
            <person name="Talag J."/>
            <person name="Welchert J."/>
            <person name="Wing R.A."/>
        </authorList>
    </citation>
    <scope>NUCLEOTIDE SEQUENCE [LARGE SCALE GENOMIC DNA]</scope>
</reference>